<name>A0A9W8TTG0_9AGAR</name>
<evidence type="ECO:0000313" key="2">
    <source>
        <dbReference type="EMBL" id="KAJ3739555.1"/>
    </source>
</evidence>
<sequence>MTTNPNDNALKNDLSPKISSSRDSFDQILELSELPPPGPSYYAARRALWLRTPNNNISRQLPPSTSRHKLENLLNTPDAIYNDEVWEGGIHKVWKGLSGGASLKRRLPMNLVIKIIHCAWIRDETWPTGAVAPEPDDAQPSEKILTTCDENRS</sequence>
<accession>A0AA38UYC4</accession>
<feature type="region of interest" description="Disordered" evidence="1">
    <location>
        <begin position="130"/>
        <end position="153"/>
    </location>
</feature>
<evidence type="ECO:0000313" key="4">
    <source>
        <dbReference type="Proteomes" id="UP001142393"/>
    </source>
</evidence>
<dbReference type="EMBL" id="MU801896">
    <property type="protein sequence ID" value="KAJ3989591.1"/>
    <property type="molecule type" value="Genomic_DNA"/>
</dbReference>
<evidence type="ECO:0000256" key="1">
    <source>
        <dbReference type="SAM" id="MobiDB-lite"/>
    </source>
</evidence>
<accession>A0A9W8TTG0</accession>
<organism evidence="2 4">
    <name type="scientific">Lentinula detonsa</name>
    <dbReference type="NCBI Taxonomy" id="2804962"/>
    <lineage>
        <taxon>Eukaryota</taxon>
        <taxon>Fungi</taxon>
        <taxon>Dikarya</taxon>
        <taxon>Basidiomycota</taxon>
        <taxon>Agaricomycotina</taxon>
        <taxon>Agaricomycetes</taxon>
        <taxon>Agaricomycetidae</taxon>
        <taxon>Agaricales</taxon>
        <taxon>Marasmiineae</taxon>
        <taxon>Omphalotaceae</taxon>
        <taxon>Lentinula</taxon>
    </lineage>
</organism>
<dbReference type="Proteomes" id="UP001163850">
    <property type="component" value="Unassembled WGS sequence"/>
</dbReference>
<feature type="region of interest" description="Disordered" evidence="1">
    <location>
        <begin position="1"/>
        <end position="21"/>
    </location>
</feature>
<dbReference type="Proteomes" id="UP001142393">
    <property type="component" value="Unassembled WGS sequence"/>
</dbReference>
<dbReference type="EMBL" id="JANVFU010000018">
    <property type="protein sequence ID" value="KAJ3739555.1"/>
    <property type="molecule type" value="Genomic_DNA"/>
</dbReference>
<comment type="caution">
    <text evidence="2">The sequence shown here is derived from an EMBL/GenBank/DDBJ whole genome shotgun (WGS) entry which is preliminary data.</text>
</comment>
<gene>
    <name evidence="2" type="ORF">DFH05DRAFT_1513810</name>
    <name evidence="3" type="ORF">F5890DRAFT_1484632</name>
</gene>
<evidence type="ECO:0000313" key="3">
    <source>
        <dbReference type="EMBL" id="KAJ3989591.1"/>
    </source>
</evidence>
<proteinExistence type="predicted"/>
<protein>
    <submittedName>
        <fullName evidence="2">Uncharacterized protein</fullName>
    </submittedName>
</protein>
<reference evidence="3" key="1">
    <citation type="submission" date="2022-08" db="EMBL/GenBank/DDBJ databases">
        <authorList>
            <consortium name="DOE Joint Genome Institute"/>
            <person name="Min B."/>
            <person name="Riley R."/>
            <person name="Sierra-Patev S."/>
            <person name="Naranjo-Ortiz M."/>
            <person name="Looney B."/>
            <person name="Konkel Z."/>
            <person name="Slot J.C."/>
            <person name="Sakamoto Y."/>
            <person name="Steenwyk J.L."/>
            <person name="Rokas A."/>
            <person name="Carro J."/>
            <person name="Camarero S."/>
            <person name="Ferreira P."/>
            <person name="Molpeceres G."/>
            <person name="Ruiz-Duenas F.J."/>
            <person name="Serrano A."/>
            <person name="Henrissat B."/>
            <person name="Drula E."/>
            <person name="Hughes K.W."/>
            <person name="Mata J.L."/>
            <person name="Ishikawa N.K."/>
            <person name="Vargas-Isla R."/>
            <person name="Ushijima S."/>
            <person name="Smith C.A."/>
            <person name="Ahrendt S."/>
            <person name="Andreopoulos W."/>
            <person name="He G."/>
            <person name="Labutti K."/>
            <person name="Lipzen A."/>
            <person name="Ng V."/>
            <person name="Sandor L."/>
            <person name="Barry K."/>
            <person name="Martinez A.T."/>
            <person name="Xiao Y."/>
            <person name="Gibbons J.G."/>
            <person name="Terashima K."/>
            <person name="Hibbett D.S."/>
            <person name="Grigoriev I.V."/>
        </authorList>
    </citation>
    <scope>NUCLEOTIDE SEQUENCE</scope>
    <source>
        <strain evidence="3">TFB7829</strain>
    </source>
</reference>
<reference evidence="2" key="2">
    <citation type="submission" date="2022-08" db="EMBL/GenBank/DDBJ databases">
        <authorList>
            <consortium name="DOE Joint Genome Institute"/>
            <person name="Min B."/>
            <person name="Sierra-Patev S."/>
            <person name="Naranjo-Ortiz M."/>
            <person name="Looney B."/>
            <person name="Konkel Z."/>
            <person name="Slot J.C."/>
            <person name="Sakamoto Y."/>
            <person name="Steenwyk J.L."/>
            <person name="Rokas A."/>
            <person name="Carro J."/>
            <person name="Camarero S."/>
            <person name="Ferreira P."/>
            <person name="Molpeceres G."/>
            <person name="Ruiz-duenas F.J."/>
            <person name="Serrano A."/>
            <person name="Henrissat B."/>
            <person name="Drula E."/>
            <person name="Hughes K.W."/>
            <person name="Mata J.L."/>
            <person name="Ishikawa N.K."/>
            <person name="Vargas-Isla R."/>
            <person name="Ushijima S."/>
            <person name="Smith C.A."/>
            <person name="Ahrendt S."/>
            <person name="Andreopoulos W."/>
            <person name="He G."/>
            <person name="LaButti K."/>
            <person name="Lipzen A."/>
            <person name="Ng V."/>
            <person name="Riley R."/>
            <person name="Sandor L."/>
            <person name="Barry K."/>
            <person name="Martinez A.T."/>
            <person name="Xiao Y."/>
            <person name="Gibbons J.G."/>
            <person name="Terashima K."/>
            <person name="Hibbett D.S."/>
            <person name="Grigoriev I.V."/>
        </authorList>
    </citation>
    <scope>NUCLEOTIDE SEQUENCE</scope>
    <source>
        <strain evidence="2">TFB7810</strain>
    </source>
</reference>
<dbReference type="AlphaFoldDB" id="A0A9W8TTG0"/>
<keyword evidence="4" id="KW-1185">Reference proteome</keyword>
<reference evidence="2 4" key="3">
    <citation type="journal article" date="2023" name="Proc. Natl. Acad. Sci. U.S.A.">
        <title>A global phylogenomic analysis of the shiitake genus Lentinula.</title>
        <authorList>
            <person name="Sierra-Patev S."/>
            <person name="Min B."/>
            <person name="Naranjo-Ortiz M."/>
            <person name="Looney B."/>
            <person name="Konkel Z."/>
            <person name="Slot J.C."/>
            <person name="Sakamoto Y."/>
            <person name="Steenwyk J.L."/>
            <person name="Rokas A."/>
            <person name="Carro J."/>
            <person name="Camarero S."/>
            <person name="Ferreira P."/>
            <person name="Molpeceres G."/>
            <person name="Ruiz-Duenas F.J."/>
            <person name="Serrano A."/>
            <person name="Henrissat B."/>
            <person name="Drula E."/>
            <person name="Hughes K.W."/>
            <person name="Mata J.L."/>
            <person name="Ishikawa N.K."/>
            <person name="Vargas-Isla R."/>
            <person name="Ushijima S."/>
            <person name="Smith C.A."/>
            <person name="Donoghue J."/>
            <person name="Ahrendt S."/>
            <person name="Andreopoulos W."/>
            <person name="He G."/>
            <person name="LaButti K."/>
            <person name="Lipzen A."/>
            <person name="Ng V."/>
            <person name="Riley R."/>
            <person name="Sandor L."/>
            <person name="Barry K."/>
            <person name="Martinez A.T."/>
            <person name="Xiao Y."/>
            <person name="Gibbons J.G."/>
            <person name="Terashima K."/>
            <person name="Grigoriev I.V."/>
            <person name="Hibbett D."/>
        </authorList>
    </citation>
    <scope>NUCLEOTIDE SEQUENCE [LARGE SCALE GENOMIC DNA]</scope>
    <source>
        <strain evidence="2 4">TFB7810</strain>
    </source>
</reference>